<protein>
    <recommendedName>
        <fullName evidence="3">Lipoprotein</fullName>
    </recommendedName>
</protein>
<evidence type="ECO:0008006" key="3">
    <source>
        <dbReference type="Google" id="ProtNLM"/>
    </source>
</evidence>
<proteinExistence type="predicted"/>
<evidence type="ECO:0000313" key="2">
    <source>
        <dbReference type="Proteomes" id="UP000220621"/>
    </source>
</evidence>
<organism evidence="1 2">
    <name type="scientific">Bacillus wiedmannii</name>
    <dbReference type="NCBI Taxonomy" id="1890302"/>
    <lineage>
        <taxon>Bacteria</taxon>
        <taxon>Bacillati</taxon>
        <taxon>Bacillota</taxon>
        <taxon>Bacilli</taxon>
        <taxon>Bacillales</taxon>
        <taxon>Bacillaceae</taxon>
        <taxon>Bacillus</taxon>
        <taxon>Bacillus cereus group</taxon>
    </lineage>
</organism>
<name>A0A2C5NGG7_9BACI</name>
<dbReference type="PROSITE" id="PS51257">
    <property type="entry name" value="PROKAR_LIPOPROTEIN"/>
    <property type="match status" value="1"/>
</dbReference>
<gene>
    <name evidence="1" type="ORF">CN611_13315</name>
</gene>
<comment type="caution">
    <text evidence="1">The sequence shown here is derived from an EMBL/GenBank/DDBJ whole genome shotgun (WGS) entry which is preliminary data.</text>
</comment>
<dbReference type="AlphaFoldDB" id="A0A2C5NGG7"/>
<dbReference type="RefSeq" id="WP_088047312.1">
    <property type="nucleotide sequence ID" value="NZ_JASDBY010000005.1"/>
</dbReference>
<sequence length="164" mass="18240">MKAMKLVYLALALMLVGGGCEVSKDHLKDSTSLDASDKQETAKESPAAKAYKTEVMDLTKELETSMGEMSKIINEDSTLSTSKQRFRDALANVSNVTNKFNALTPGDGQKDVHELILRSLKIMRDGIEDVYVYLDNMNNSEVNDGFILINQGSDMYMKAIKKLY</sequence>
<accession>A0A2C5NGG7</accession>
<dbReference type="Proteomes" id="UP000220621">
    <property type="component" value="Unassembled WGS sequence"/>
</dbReference>
<evidence type="ECO:0000313" key="1">
    <source>
        <dbReference type="EMBL" id="PEM55650.1"/>
    </source>
</evidence>
<dbReference type="EMBL" id="NUDL01000036">
    <property type="protein sequence ID" value="PEM55650.1"/>
    <property type="molecule type" value="Genomic_DNA"/>
</dbReference>
<reference evidence="1 2" key="1">
    <citation type="submission" date="2017-09" db="EMBL/GenBank/DDBJ databases">
        <title>Large-scale bioinformatics analysis of Bacillus genomes uncovers conserved roles of natural products in bacterial physiology.</title>
        <authorList>
            <consortium name="Agbiome Team Llc"/>
            <person name="Bleich R.M."/>
            <person name="Grubbs K.J."/>
            <person name="Santa Maria K.C."/>
            <person name="Allen S.E."/>
            <person name="Farag S."/>
            <person name="Shank E.A."/>
            <person name="Bowers A."/>
        </authorList>
    </citation>
    <scope>NUCLEOTIDE SEQUENCE [LARGE SCALE GENOMIC DNA]</scope>
    <source>
        <strain evidence="1 2">AFS010764</strain>
    </source>
</reference>